<dbReference type="InterPro" id="IPR045235">
    <property type="entry name" value="PuuE_HpPgdA-like"/>
</dbReference>
<dbReference type="OrthoDB" id="9806342at2"/>
<dbReference type="Pfam" id="PF01522">
    <property type="entry name" value="Polysacc_deac_1"/>
    <property type="match status" value="1"/>
</dbReference>
<dbReference type="PANTHER" id="PTHR47561:SF1">
    <property type="entry name" value="POLYSACCHARIDE DEACETYLASE FAMILY PROTEIN (AFU_ORTHOLOGUE AFUA_6G05030)"/>
    <property type="match status" value="1"/>
</dbReference>
<dbReference type="InterPro" id="IPR011330">
    <property type="entry name" value="Glyco_hydro/deAcase_b/a-brl"/>
</dbReference>
<dbReference type="EMBL" id="VDGH01000008">
    <property type="protein sequence ID" value="TQR11851.1"/>
    <property type="molecule type" value="Genomic_DNA"/>
</dbReference>
<keyword evidence="3" id="KW-1185">Reference proteome</keyword>
<evidence type="ECO:0000313" key="3">
    <source>
        <dbReference type="Proteomes" id="UP000317316"/>
    </source>
</evidence>
<dbReference type="PANTHER" id="PTHR47561">
    <property type="entry name" value="POLYSACCHARIDE DEACETYLASE FAMILY PROTEIN (AFU_ORTHOLOGUE AFUA_6G05030)"/>
    <property type="match status" value="1"/>
</dbReference>
<dbReference type="RefSeq" id="WP_142539635.1">
    <property type="nucleotide sequence ID" value="NZ_BMIE01000001.1"/>
</dbReference>
<sequence length="282" mass="32854">MINALTVDVEDWYHTNGLNIAKKDWNKLPSTVYPNTMKILDLFDELQVKATFFILGDVAKNFPHLVKEIVARGHEIGSHGMNHRLVSSQTIEEFKKDFKQSIRILENISKQKIKYYRAPSWSISQDRLEVLSFMEKNGIICDSSLQPFKTPLSGINGIPLQPFKPIITGKKLNLIEFPPTIMRLNRHVSIPFAGGFYLRLFPNKMIIQLLRSINKTRPGMVYIHPWEIDAKIPRWKTSWFIKIIQYYRLHSTEQSLRMLINEFEFAPLGQVINEYQSLHEAI</sequence>
<proteinExistence type="predicted"/>
<dbReference type="InterPro" id="IPR022560">
    <property type="entry name" value="DUF3473"/>
</dbReference>
<name>A0A544T367_9BACI</name>
<reference evidence="2 3" key="1">
    <citation type="submission" date="2019-05" db="EMBL/GenBank/DDBJ databases">
        <title>Psychrobacillus vulpis sp. nov., a new species isolated from feces of a red fox that inhabits in The Tablas de Daimiel Natural Park, Albacete, Spain.</title>
        <authorList>
            <person name="Rodriguez M."/>
            <person name="Reina J.C."/>
            <person name="Bejar V."/>
            <person name="Llamas I."/>
        </authorList>
    </citation>
    <scope>NUCLEOTIDE SEQUENCE [LARGE SCALE GENOMIC DNA]</scope>
    <source>
        <strain evidence="2 3">NEAU-3TGS17</strain>
    </source>
</reference>
<dbReference type="CDD" id="cd10941">
    <property type="entry name" value="CE4_PuuE_HpPgdA_like_2"/>
    <property type="match status" value="1"/>
</dbReference>
<protein>
    <submittedName>
        <fullName evidence="2">DUF3473 domain-containing protein</fullName>
    </submittedName>
</protein>
<evidence type="ECO:0000259" key="1">
    <source>
        <dbReference type="PROSITE" id="PS51677"/>
    </source>
</evidence>
<dbReference type="SUPFAM" id="SSF88713">
    <property type="entry name" value="Glycoside hydrolase/deacetylase"/>
    <property type="match status" value="1"/>
</dbReference>
<dbReference type="PROSITE" id="PS51677">
    <property type="entry name" value="NODB"/>
    <property type="match status" value="1"/>
</dbReference>
<evidence type="ECO:0000313" key="2">
    <source>
        <dbReference type="EMBL" id="TQR11851.1"/>
    </source>
</evidence>
<gene>
    <name evidence="2" type="ORF">FG382_14665</name>
</gene>
<dbReference type="Pfam" id="PF11959">
    <property type="entry name" value="DUF3473"/>
    <property type="match status" value="1"/>
</dbReference>
<dbReference type="Gene3D" id="3.20.20.370">
    <property type="entry name" value="Glycoside hydrolase/deacetylase"/>
    <property type="match status" value="1"/>
</dbReference>
<organism evidence="2 3">
    <name type="scientific">Psychrobacillus lasiicapitis</name>
    <dbReference type="NCBI Taxonomy" id="1636719"/>
    <lineage>
        <taxon>Bacteria</taxon>
        <taxon>Bacillati</taxon>
        <taxon>Bacillota</taxon>
        <taxon>Bacilli</taxon>
        <taxon>Bacillales</taxon>
        <taxon>Bacillaceae</taxon>
        <taxon>Psychrobacillus</taxon>
    </lineage>
</organism>
<comment type="caution">
    <text evidence="2">The sequence shown here is derived from an EMBL/GenBank/DDBJ whole genome shotgun (WGS) entry which is preliminary data.</text>
</comment>
<dbReference type="InterPro" id="IPR002509">
    <property type="entry name" value="NODB_dom"/>
</dbReference>
<dbReference type="GO" id="GO:0016810">
    <property type="term" value="F:hydrolase activity, acting on carbon-nitrogen (but not peptide) bonds"/>
    <property type="evidence" value="ECO:0007669"/>
    <property type="project" value="InterPro"/>
</dbReference>
<dbReference type="GO" id="GO:0005975">
    <property type="term" value="P:carbohydrate metabolic process"/>
    <property type="evidence" value="ECO:0007669"/>
    <property type="project" value="InterPro"/>
</dbReference>
<feature type="domain" description="NodB homology" evidence="1">
    <location>
        <begin position="14"/>
        <end position="282"/>
    </location>
</feature>
<accession>A0A544T367</accession>
<dbReference type="AlphaFoldDB" id="A0A544T367"/>
<dbReference type="Proteomes" id="UP000317316">
    <property type="component" value="Unassembled WGS sequence"/>
</dbReference>